<dbReference type="EMBL" id="MHRP01000048">
    <property type="protein sequence ID" value="OHA25674.1"/>
    <property type="molecule type" value="Genomic_DNA"/>
</dbReference>
<proteinExistence type="predicted"/>
<reference evidence="1 2" key="1">
    <citation type="journal article" date="2016" name="Nat. Commun.">
        <title>Thousands of microbial genomes shed light on interconnected biogeochemical processes in an aquifer system.</title>
        <authorList>
            <person name="Anantharaman K."/>
            <person name="Brown C.T."/>
            <person name="Hug L.A."/>
            <person name="Sharon I."/>
            <person name="Castelle C.J."/>
            <person name="Probst A.J."/>
            <person name="Thomas B.C."/>
            <person name="Singh A."/>
            <person name="Wilkins M.J."/>
            <person name="Karaoz U."/>
            <person name="Brodie E.L."/>
            <person name="Williams K.H."/>
            <person name="Hubbard S.S."/>
            <person name="Banfield J.F."/>
        </authorList>
    </citation>
    <scope>NUCLEOTIDE SEQUENCE [LARGE SCALE GENOMIC DNA]</scope>
</reference>
<gene>
    <name evidence="1" type="ORF">A3D56_04085</name>
</gene>
<evidence type="ECO:0000313" key="1">
    <source>
        <dbReference type="EMBL" id="OHA25674.1"/>
    </source>
</evidence>
<sequence length="192" mass="21557">MRKTVMVGCRGITPLLVHHIIDQSRRDEIASCSDENLEEFFARDAEGKIVIPIPWIRDCVRSHVAVQKMPIGYGYQAKKSDVKKNVFILGKPIHVTSPEGTTPEWTVYSHPRHMAKGSKRIGLVRCPQINSWHFTFGVDYEEPPINIAMLQQLIAAAGCYVGLGLFRPEGGSSYANQFGKFEPVQFSLPMEV</sequence>
<organism evidence="1 2">
    <name type="scientific">Candidatus Taylorbacteria bacterium RIFCSPHIGHO2_02_FULL_45_35</name>
    <dbReference type="NCBI Taxonomy" id="1802311"/>
    <lineage>
        <taxon>Bacteria</taxon>
        <taxon>Candidatus Tayloriibacteriota</taxon>
    </lineage>
</organism>
<dbReference type="Proteomes" id="UP000177943">
    <property type="component" value="Unassembled WGS sequence"/>
</dbReference>
<comment type="caution">
    <text evidence="1">The sequence shown here is derived from an EMBL/GenBank/DDBJ whole genome shotgun (WGS) entry which is preliminary data.</text>
</comment>
<evidence type="ECO:0000313" key="2">
    <source>
        <dbReference type="Proteomes" id="UP000177943"/>
    </source>
</evidence>
<protein>
    <submittedName>
        <fullName evidence="1">Uncharacterized protein</fullName>
    </submittedName>
</protein>
<accession>A0A1G2MPK7</accession>
<name>A0A1G2MPK7_9BACT</name>
<dbReference type="AlphaFoldDB" id="A0A1G2MPK7"/>